<dbReference type="SUPFAM" id="SSF55653">
    <property type="entry name" value="Ribosomal protein L9 C-domain"/>
    <property type="match status" value="1"/>
</dbReference>
<proteinExistence type="inferred from homology"/>
<evidence type="ECO:0000256" key="3">
    <source>
        <dbReference type="ARBA" id="ARBA00022884"/>
    </source>
</evidence>
<dbReference type="InterPro" id="IPR036935">
    <property type="entry name" value="Ribosomal_bL9_N_sf"/>
</dbReference>
<accession>A0A1F8DSN4</accession>
<evidence type="ECO:0000256" key="6">
    <source>
        <dbReference type="ARBA" id="ARBA00035292"/>
    </source>
</evidence>
<dbReference type="InterPro" id="IPR020070">
    <property type="entry name" value="Ribosomal_bL9_N"/>
</dbReference>
<evidence type="ECO:0000313" key="10">
    <source>
        <dbReference type="Proteomes" id="UP000178946"/>
    </source>
</evidence>
<comment type="function">
    <text evidence="7">Binds to the 23S rRNA.</text>
</comment>
<dbReference type="HAMAP" id="MF_00503">
    <property type="entry name" value="Ribosomal_bL9"/>
    <property type="match status" value="1"/>
</dbReference>
<dbReference type="InterPro" id="IPR009027">
    <property type="entry name" value="Ribosomal_bL9/RNase_H1_N"/>
</dbReference>
<evidence type="ECO:0000256" key="2">
    <source>
        <dbReference type="ARBA" id="ARBA00022730"/>
    </source>
</evidence>
<dbReference type="EMBL" id="MGIR01000001">
    <property type="protein sequence ID" value="OGM91631.1"/>
    <property type="molecule type" value="Genomic_DNA"/>
</dbReference>
<dbReference type="Proteomes" id="UP000178946">
    <property type="component" value="Unassembled WGS sequence"/>
</dbReference>
<dbReference type="GO" id="GO:0003735">
    <property type="term" value="F:structural constituent of ribosome"/>
    <property type="evidence" value="ECO:0007669"/>
    <property type="project" value="InterPro"/>
</dbReference>
<keyword evidence="4 7" id="KW-0689">Ribosomal protein</keyword>
<dbReference type="NCBIfam" id="TIGR00158">
    <property type="entry name" value="L9"/>
    <property type="match status" value="1"/>
</dbReference>
<dbReference type="InterPro" id="IPR020594">
    <property type="entry name" value="Ribosomal_bL9_bac/chp"/>
</dbReference>
<dbReference type="Gene3D" id="3.10.430.100">
    <property type="entry name" value="Ribosomal protein L9, C-terminal domain"/>
    <property type="match status" value="1"/>
</dbReference>
<feature type="domain" description="Ribosomal protein L9" evidence="8">
    <location>
        <begin position="13"/>
        <end position="40"/>
    </location>
</feature>
<keyword evidence="2 7" id="KW-0699">rRNA-binding</keyword>
<dbReference type="Gene3D" id="3.40.5.10">
    <property type="entry name" value="Ribosomal protein L9, N-terminal domain"/>
    <property type="match status" value="1"/>
</dbReference>
<gene>
    <name evidence="7" type="primary">rplI</name>
    <name evidence="9" type="ORF">A3A20_01685</name>
</gene>
<dbReference type="InterPro" id="IPR020069">
    <property type="entry name" value="Ribosomal_bL9_C"/>
</dbReference>
<protein>
    <recommendedName>
        <fullName evidence="6 7">Large ribosomal subunit protein bL9</fullName>
    </recommendedName>
</protein>
<dbReference type="Pfam" id="PF03948">
    <property type="entry name" value="Ribosomal_L9_C"/>
    <property type="match status" value="1"/>
</dbReference>
<dbReference type="PANTHER" id="PTHR21368">
    <property type="entry name" value="50S RIBOSOMAL PROTEIN L9"/>
    <property type="match status" value="1"/>
</dbReference>
<dbReference type="STRING" id="1802557.A3A20_01685"/>
<dbReference type="GO" id="GO:0006412">
    <property type="term" value="P:translation"/>
    <property type="evidence" value="ECO:0007669"/>
    <property type="project" value="UniProtKB-UniRule"/>
</dbReference>
<evidence type="ECO:0000256" key="5">
    <source>
        <dbReference type="ARBA" id="ARBA00023274"/>
    </source>
</evidence>
<dbReference type="GO" id="GO:0019843">
    <property type="term" value="F:rRNA binding"/>
    <property type="evidence" value="ECO:0007669"/>
    <property type="project" value="UniProtKB-UniRule"/>
</dbReference>
<evidence type="ECO:0000259" key="8">
    <source>
        <dbReference type="PROSITE" id="PS00651"/>
    </source>
</evidence>
<name>A0A1F8DSN4_9BACT</name>
<evidence type="ECO:0000313" key="9">
    <source>
        <dbReference type="EMBL" id="OGM91631.1"/>
    </source>
</evidence>
<evidence type="ECO:0000256" key="7">
    <source>
        <dbReference type="HAMAP-Rule" id="MF_00503"/>
    </source>
</evidence>
<comment type="similarity">
    <text evidence="1 7">Belongs to the bacterial ribosomal protein bL9 family.</text>
</comment>
<evidence type="ECO:0000256" key="1">
    <source>
        <dbReference type="ARBA" id="ARBA00010605"/>
    </source>
</evidence>
<dbReference type="InterPro" id="IPR036791">
    <property type="entry name" value="Ribosomal_bL9_C_sf"/>
</dbReference>
<keyword evidence="3 7" id="KW-0694">RNA-binding</keyword>
<dbReference type="Pfam" id="PF01281">
    <property type="entry name" value="Ribosomal_L9_N"/>
    <property type="match status" value="1"/>
</dbReference>
<dbReference type="GO" id="GO:1990904">
    <property type="term" value="C:ribonucleoprotein complex"/>
    <property type="evidence" value="ECO:0007669"/>
    <property type="project" value="UniProtKB-KW"/>
</dbReference>
<dbReference type="PROSITE" id="PS00651">
    <property type="entry name" value="RIBOSOMAL_L9"/>
    <property type="match status" value="1"/>
</dbReference>
<sequence>MRVILLQDIKGLGRRNDVKDASDGYARNFLILKGLAKAATDAEIKKLNEEKSRRKENENALIIKLREFASQLSAESLEIRVSAGEMGELFAAVSGDKILEELRKKYLEQADLLEKTKIKLENPIKAVGEYKAEIDLGFGVITELNTQVSKTH</sequence>
<organism evidence="9 10">
    <name type="scientific">Candidatus Wolfebacteria bacterium RIFCSPLOWO2_01_FULL_45_19</name>
    <dbReference type="NCBI Taxonomy" id="1802557"/>
    <lineage>
        <taxon>Bacteria</taxon>
        <taxon>Candidatus Wolfeibacteriota</taxon>
    </lineage>
</organism>
<dbReference type="AlphaFoldDB" id="A0A1F8DSN4"/>
<keyword evidence="5 7" id="KW-0687">Ribonucleoprotein</keyword>
<comment type="caution">
    <text evidence="9">The sequence shown here is derived from an EMBL/GenBank/DDBJ whole genome shotgun (WGS) entry which is preliminary data.</text>
</comment>
<reference evidence="9 10" key="1">
    <citation type="journal article" date="2016" name="Nat. Commun.">
        <title>Thousands of microbial genomes shed light on interconnected biogeochemical processes in an aquifer system.</title>
        <authorList>
            <person name="Anantharaman K."/>
            <person name="Brown C.T."/>
            <person name="Hug L.A."/>
            <person name="Sharon I."/>
            <person name="Castelle C.J."/>
            <person name="Probst A.J."/>
            <person name="Thomas B.C."/>
            <person name="Singh A."/>
            <person name="Wilkins M.J."/>
            <person name="Karaoz U."/>
            <person name="Brodie E.L."/>
            <person name="Williams K.H."/>
            <person name="Hubbard S.S."/>
            <person name="Banfield J.F."/>
        </authorList>
    </citation>
    <scope>NUCLEOTIDE SEQUENCE [LARGE SCALE GENOMIC DNA]</scope>
</reference>
<dbReference type="GO" id="GO:0005840">
    <property type="term" value="C:ribosome"/>
    <property type="evidence" value="ECO:0007669"/>
    <property type="project" value="UniProtKB-KW"/>
</dbReference>
<dbReference type="InterPro" id="IPR000244">
    <property type="entry name" value="Ribosomal_bL9"/>
</dbReference>
<evidence type="ECO:0000256" key="4">
    <source>
        <dbReference type="ARBA" id="ARBA00022980"/>
    </source>
</evidence>
<dbReference type="SUPFAM" id="SSF55658">
    <property type="entry name" value="L9 N-domain-like"/>
    <property type="match status" value="1"/>
</dbReference>